<dbReference type="InterPro" id="IPR011051">
    <property type="entry name" value="RmlC_Cupin_sf"/>
</dbReference>
<dbReference type="Proteomes" id="UP000193986">
    <property type="component" value="Unassembled WGS sequence"/>
</dbReference>
<dbReference type="Gene3D" id="2.60.120.10">
    <property type="entry name" value="Jelly Rolls"/>
    <property type="match status" value="1"/>
</dbReference>
<dbReference type="InterPro" id="IPR014710">
    <property type="entry name" value="RmlC-like_jellyroll"/>
</dbReference>
<evidence type="ECO:0000259" key="1">
    <source>
        <dbReference type="Pfam" id="PF12973"/>
    </source>
</evidence>
<name>A0A1Y2AR72_9TREE</name>
<dbReference type="SUPFAM" id="SSF51182">
    <property type="entry name" value="RmlC-like cupins"/>
    <property type="match status" value="1"/>
</dbReference>
<dbReference type="AlphaFoldDB" id="A0A1Y2AR72"/>
<evidence type="ECO:0000313" key="3">
    <source>
        <dbReference type="Proteomes" id="UP000193986"/>
    </source>
</evidence>
<organism evidence="2 3">
    <name type="scientific">Naematelia encephala</name>
    <dbReference type="NCBI Taxonomy" id="71784"/>
    <lineage>
        <taxon>Eukaryota</taxon>
        <taxon>Fungi</taxon>
        <taxon>Dikarya</taxon>
        <taxon>Basidiomycota</taxon>
        <taxon>Agaricomycotina</taxon>
        <taxon>Tremellomycetes</taxon>
        <taxon>Tremellales</taxon>
        <taxon>Naemateliaceae</taxon>
        <taxon>Naematelia</taxon>
    </lineage>
</organism>
<dbReference type="OrthoDB" id="9970537at2759"/>
<dbReference type="Pfam" id="PF12973">
    <property type="entry name" value="Cupin_7"/>
    <property type="match status" value="1"/>
</dbReference>
<dbReference type="EMBL" id="MCFC01000061">
    <property type="protein sequence ID" value="ORY25051.1"/>
    <property type="molecule type" value="Genomic_DNA"/>
</dbReference>
<comment type="caution">
    <text evidence="2">The sequence shown here is derived from an EMBL/GenBank/DDBJ whole genome shotgun (WGS) entry which is preliminary data.</text>
</comment>
<protein>
    <recommendedName>
        <fullName evidence="1">ChrR-like cupin domain-containing protein</fullName>
    </recommendedName>
</protein>
<reference evidence="2 3" key="1">
    <citation type="submission" date="2016-07" db="EMBL/GenBank/DDBJ databases">
        <title>Pervasive Adenine N6-methylation of Active Genes in Fungi.</title>
        <authorList>
            <consortium name="DOE Joint Genome Institute"/>
            <person name="Mondo S.J."/>
            <person name="Dannebaum R.O."/>
            <person name="Kuo R.C."/>
            <person name="Labutti K."/>
            <person name="Haridas S."/>
            <person name="Kuo A."/>
            <person name="Salamov A."/>
            <person name="Ahrendt S.R."/>
            <person name="Lipzen A."/>
            <person name="Sullivan W."/>
            <person name="Andreopoulos W.B."/>
            <person name="Clum A."/>
            <person name="Lindquist E."/>
            <person name="Daum C."/>
            <person name="Ramamoorthy G.K."/>
            <person name="Gryganskyi A."/>
            <person name="Culley D."/>
            <person name="Magnuson J.K."/>
            <person name="James T.Y."/>
            <person name="O'Malley M.A."/>
            <person name="Stajich J.E."/>
            <person name="Spatafora J.W."/>
            <person name="Visel A."/>
            <person name="Grigoriev I.V."/>
        </authorList>
    </citation>
    <scope>NUCLEOTIDE SEQUENCE [LARGE SCALE GENOMIC DNA]</scope>
    <source>
        <strain evidence="2 3">68-887.2</strain>
    </source>
</reference>
<keyword evidence="3" id="KW-1185">Reference proteome</keyword>
<dbReference type="InterPro" id="IPR025979">
    <property type="entry name" value="ChrR-like_cupin_dom"/>
</dbReference>
<dbReference type="InParanoid" id="A0A1Y2AR72"/>
<sequence length="124" mass="14020">MPKPELEFVDVQTHFKWERNKEGSSQQVLAYDADTGNITKIVTRDPGHEQFTPVQVHDFWEEVYIMDGALFDKGLNKWFRAGMYTCRPPGMLHGPYKACPHQGAKMFVTLTYPPGTKAAGSDNA</sequence>
<feature type="domain" description="ChrR-like cupin" evidence="1">
    <location>
        <begin position="14"/>
        <end position="110"/>
    </location>
</feature>
<accession>A0A1Y2AR72</accession>
<gene>
    <name evidence="2" type="ORF">BCR39DRAFT_545167</name>
</gene>
<evidence type="ECO:0000313" key="2">
    <source>
        <dbReference type="EMBL" id="ORY25051.1"/>
    </source>
</evidence>
<proteinExistence type="predicted"/>